<keyword evidence="2" id="KW-1003">Cell membrane</keyword>
<dbReference type="PANTHER" id="PTHR43702:SF5">
    <property type="entry name" value="MAJOR FACILITATOR SUPERFAMILY (MFS) PROFILE DOMAIN-CONTAINING PROTEIN"/>
    <property type="match status" value="1"/>
</dbReference>
<dbReference type="InterPro" id="IPR050375">
    <property type="entry name" value="MFS_TsgA-like"/>
</dbReference>
<dbReference type="Pfam" id="PF07690">
    <property type="entry name" value="MFS_1"/>
    <property type="match status" value="1"/>
</dbReference>
<keyword evidence="3" id="KW-0812">Transmembrane</keyword>
<reference evidence="4 5" key="1">
    <citation type="submission" date="2024-02" db="EMBL/GenBank/DDBJ databases">
        <title>De novo assembly and annotation of 12 fungi associated with fruit tree decline syndrome in Ontario, Canada.</title>
        <authorList>
            <person name="Sulman M."/>
            <person name="Ellouze W."/>
            <person name="Ilyukhin E."/>
        </authorList>
    </citation>
    <scope>NUCLEOTIDE SEQUENCE [LARGE SCALE GENOMIC DNA]</scope>
    <source>
        <strain evidence="4 5">M1-105</strain>
    </source>
</reference>
<protein>
    <recommendedName>
        <fullName evidence="6">Glucose/galactose transporter</fullName>
    </recommendedName>
</protein>
<dbReference type="PANTHER" id="PTHR43702">
    <property type="entry name" value="L-FUCOSE-PROTON SYMPORTER"/>
    <property type="match status" value="1"/>
</dbReference>
<evidence type="ECO:0000313" key="5">
    <source>
        <dbReference type="Proteomes" id="UP001521116"/>
    </source>
</evidence>
<comment type="subcellular location">
    <subcellularLocation>
        <location evidence="1">Cell inner membrane</location>
        <topology evidence="1">Multi-pass membrane protein</topology>
    </subcellularLocation>
</comment>
<dbReference type="SUPFAM" id="SSF103473">
    <property type="entry name" value="MFS general substrate transporter"/>
    <property type="match status" value="1"/>
</dbReference>
<feature type="transmembrane region" description="Helical" evidence="3">
    <location>
        <begin position="374"/>
        <end position="395"/>
    </location>
</feature>
<keyword evidence="3" id="KW-0472">Membrane</keyword>
<comment type="caution">
    <text evidence="4">The sequence shown here is derived from an EMBL/GenBank/DDBJ whole genome shotgun (WGS) entry which is preliminary data.</text>
</comment>
<organism evidence="4 5">
    <name type="scientific">Neofusicoccum ribis</name>
    <dbReference type="NCBI Taxonomy" id="45134"/>
    <lineage>
        <taxon>Eukaryota</taxon>
        <taxon>Fungi</taxon>
        <taxon>Dikarya</taxon>
        <taxon>Ascomycota</taxon>
        <taxon>Pezizomycotina</taxon>
        <taxon>Dothideomycetes</taxon>
        <taxon>Dothideomycetes incertae sedis</taxon>
        <taxon>Botryosphaeriales</taxon>
        <taxon>Botryosphaeriaceae</taxon>
        <taxon>Neofusicoccum</taxon>
    </lineage>
</organism>
<sequence length="512" mass="55440">MGFKLPGFKGAAEPTLEDVHAQQGRRPSAAEAIAADRHKKSVSDKAITGASQITTRQSIVPVTLVTILFFLWGFAYGLLDVLNSRFQVALNITQGESSGLQGAYFGAYFLGPLTYSGWFVRKFGYRYTFMLGLAIYYDVANRSFGGFCGSMFIVGSGLSTLETSANPYIAVCGPPRWSEFRLELSQSFQAVGSVVAPVLASYVIFKNVGEDGKSLESVQYVYLGIAIFVGLLAIVFYFAPIPEITDADMADQAEMTTASTGFVDKPMRKQYTLFWGVAAQFSYVGAQVGIAGYFINYYTQARPDIDLVKAQHQGANFYAIAQALFAIGRFSAAGLMYYTKPRLVLLAYQTLIMVFIIAAIAVDSGHGVDANWGGLAMLMLVLFFESCIFPTIFTLSLRGLGRHTKRGASFLVASICGGAVVPAILGNVADVTGTRHAMVVPLAFFVVAWSFPIYLNMSKAKELDAYTQSHVGLEPGAVDPDSRVAEKGGVETLNEKDVEASQLEVVRSGSRE</sequence>
<dbReference type="InterPro" id="IPR036259">
    <property type="entry name" value="MFS_trans_sf"/>
</dbReference>
<feature type="transmembrane region" description="Helical" evidence="3">
    <location>
        <begin position="59"/>
        <end position="79"/>
    </location>
</feature>
<keyword evidence="5" id="KW-1185">Reference proteome</keyword>
<keyword evidence="3" id="KW-1133">Transmembrane helix</keyword>
<accession>A0ABR3SV45</accession>
<evidence type="ECO:0000313" key="4">
    <source>
        <dbReference type="EMBL" id="KAL1630434.1"/>
    </source>
</evidence>
<dbReference type="InterPro" id="IPR011701">
    <property type="entry name" value="MFS"/>
</dbReference>
<feature type="transmembrane region" description="Helical" evidence="3">
    <location>
        <begin position="220"/>
        <end position="239"/>
    </location>
</feature>
<dbReference type="Proteomes" id="UP001521116">
    <property type="component" value="Unassembled WGS sequence"/>
</dbReference>
<dbReference type="Gene3D" id="1.20.1250.20">
    <property type="entry name" value="MFS general substrate transporter like domains"/>
    <property type="match status" value="2"/>
</dbReference>
<feature type="transmembrane region" description="Helical" evidence="3">
    <location>
        <begin position="437"/>
        <end position="455"/>
    </location>
</feature>
<dbReference type="EMBL" id="JAJVDC020000047">
    <property type="protein sequence ID" value="KAL1630434.1"/>
    <property type="molecule type" value="Genomic_DNA"/>
</dbReference>
<name>A0ABR3SV45_9PEZI</name>
<evidence type="ECO:0000256" key="3">
    <source>
        <dbReference type="SAM" id="Phobius"/>
    </source>
</evidence>
<gene>
    <name evidence="4" type="ORF">SLS56_004962</name>
</gene>
<feature type="transmembrane region" description="Helical" evidence="3">
    <location>
        <begin position="315"/>
        <end position="336"/>
    </location>
</feature>
<feature type="transmembrane region" description="Helical" evidence="3">
    <location>
        <begin position="273"/>
        <end position="295"/>
    </location>
</feature>
<feature type="transmembrane region" description="Helical" evidence="3">
    <location>
        <begin position="343"/>
        <end position="362"/>
    </location>
</feature>
<feature type="transmembrane region" description="Helical" evidence="3">
    <location>
        <begin position="407"/>
        <end position="425"/>
    </location>
</feature>
<evidence type="ECO:0000256" key="2">
    <source>
        <dbReference type="ARBA" id="ARBA00022475"/>
    </source>
</evidence>
<feature type="transmembrane region" description="Helical" evidence="3">
    <location>
        <begin position="99"/>
        <end position="120"/>
    </location>
</feature>
<evidence type="ECO:0000256" key="1">
    <source>
        <dbReference type="ARBA" id="ARBA00004429"/>
    </source>
</evidence>
<proteinExistence type="predicted"/>
<evidence type="ECO:0008006" key="6">
    <source>
        <dbReference type="Google" id="ProtNLM"/>
    </source>
</evidence>